<organism evidence="5 6">
    <name type="scientific">Pacificitalea manganoxidans</name>
    <dbReference type="NCBI Taxonomy" id="1411902"/>
    <lineage>
        <taxon>Bacteria</taxon>
        <taxon>Pseudomonadati</taxon>
        <taxon>Pseudomonadota</taxon>
        <taxon>Alphaproteobacteria</taxon>
        <taxon>Rhodobacterales</taxon>
        <taxon>Paracoccaceae</taxon>
        <taxon>Pacificitalea</taxon>
    </lineage>
</organism>
<evidence type="ECO:0000256" key="2">
    <source>
        <dbReference type="ARBA" id="ARBA00022630"/>
    </source>
</evidence>
<dbReference type="Gene3D" id="3.50.50.60">
    <property type="entry name" value="FAD/NAD(P)-binding domain"/>
    <property type="match status" value="1"/>
</dbReference>
<protein>
    <submittedName>
        <fullName evidence="5">2-polyprenyl-6-methoxyphenol hydroxylase</fullName>
    </submittedName>
</protein>
<dbReference type="OrthoDB" id="9791689at2"/>
<gene>
    <name evidence="5" type="ORF">CBW24_17755</name>
</gene>
<dbReference type="Gene3D" id="3.30.9.10">
    <property type="entry name" value="D-Amino Acid Oxidase, subunit A, domain 2"/>
    <property type="match status" value="1"/>
</dbReference>
<reference evidence="5 6" key="1">
    <citation type="submission" date="2017-05" db="EMBL/GenBank/DDBJ databases">
        <title>Comparative genomic and metabolic analysis of manganese-oxidizing mechanisms in Celeribater manganoxidans DY25T: its adaption to the environment of polymetallic nodule.</title>
        <authorList>
            <person name="Wang X."/>
        </authorList>
    </citation>
    <scope>NUCLEOTIDE SEQUENCE [LARGE SCALE GENOMIC DNA]</scope>
    <source>
        <strain evidence="5 6">DY25</strain>
        <plasmid evidence="6">pdy25-e</plasmid>
    </source>
</reference>
<dbReference type="Pfam" id="PF01494">
    <property type="entry name" value="FAD_binding_3"/>
    <property type="match status" value="1"/>
</dbReference>
<dbReference type="PANTHER" id="PTHR43004">
    <property type="entry name" value="TRK SYSTEM POTASSIUM UPTAKE PROTEIN"/>
    <property type="match status" value="1"/>
</dbReference>
<dbReference type="PANTHER" id="PTHR43004:SF19">
    <property type="entry name" value="BINDING MONOOXYGENASE, PUTATIVE (JCVI)-RELATED"/>
    <property type="match status" value="1"/>
</dbReference>
<name>A0A291M568_9RHOB</name>
<sequence length="548" mass="60529">MAINTDVLIVGAGPVGLTMAVALGQQGVNCTLVERKEQPEFLPKMERCNARTMEIFRRMGLTGRVRDAGLDEDVPMDVYIVKTMTEAPLLHLDYPSVAEARAEIEASEDTSQPAEPYQLISQYTLEPLLKSVAEELPSVRVMYGAEFEEFRQDATGVTTVIRTQAGAEEIRSRYMVGCDGGSSRVRKALGIRLRGEGDILRLRQALYRCDELFDRLPLENGPGKGRHYHVADGQSSFLIMQDSSRHWTLHAQVENDAQMADQFEKVVGVPVDYEMLYVGEWKQNLLLADRYGAGRVFLAGDAVHLVIPTGGLGMNTGVGDAVDLSWKLAATLQGWAGPNLLRSYEVERRQVGDRNVGASRYASLGRRKWRGLYTPEMEQDTARGEDLRGQLAAVADVEQRKTNEMIGAELGYRYVDSPVIWDEPGGPEQRFRTYDPTAWTGVRLPHCWVTEGKSLQDLVGPGYTVLRLGRDAPDATALVDALRARGAPVEAREVPDDRLRALYGRGLFLIRPDLHIVWRGDALPADVSALAAVATGHPVEGMSRAHAS</sequence>
<keyword evidence="2" id="KW-0285">Flavoprotein</keyword>
<dbReference type="Pfam" id="PF21274">
    <property type="entry name" value="Rng_hyd_C"/>
    <property type="match status" value="1"/>
</dbReference>
<evidence type="ECO:0000256" key="1">
    <source>
        <dbReference type="ARBA" id="ARBA00001974"/>
    </source>
</evidence>
<evidence type="ECO:0000256" key="3">
    <source>
        <dbReference type="ARBA" id="ARBA00022827"/>
    </source>
</evidence>
<evidence type="ECO:0000259" key="4">
    <source>
        <dbReference type="Pfam" id="PF01494"/>
    </source>
</evidence>
<keyword evidence="3" id="KW-0274">FAD</keyword>
<dbReference type="InterPro" id="IPR036188">
    <property type="entry name" value="FAD/NAD-bd_sf"/>
</dbReference>
<geneLocation type="plasmid" evidence="6">
    <name>pdy25-e</name>
</geneLocation>
<dbReference type="GO" id="GO:0016709">
    <property type="term" value="F:oxidoreductase activity, acting on paired donors, with incorporation or reduction of molecular oxygen, NAD(P)H as one donor, and incorporation of one atom of oxygen"/>
    <property type="evidence" value="ECO:0007669"/>
    <property type="project" value="UniProtKB-ARBA"/>
</dbReference>
<dbReference type="Proteomes" id="UP000219050">
    <property type="component" value="Plasmid pDY25-E"/>
</dbReference>
<comment type="cofactor">
    <cofactor evidence="1">
        <name>FAD</name>
        <dbReference type="ChEBI" id="CHEBI:57692"/>
    </cofactor>
</comment>
<dbReference type="RefSeq" id="WP_088664833.1">
    <property type="nucleotide sequence ID" value="NZ_CP021409.1"/>
</dbReference>
<proteinExistence type="predicted"/>
<dbReference type="GO" id="GO:0071949">
    <property type="term" value="F:FAD binding"/>
    <property type="evidence" value="ECO:0007669"/>
    <property type="project" value="InterPro"/>
</dbReference>
<dbReference type="PRINTS" id="PR00420">
    <property type="entry name" value="RNGMNOXGNASE"/>
</dbReference>
<dbReference type="InterPro" id="IPR050641">
    <property type="entry name" value="RIFMO-like"/>
</dbReference>
<evidence type="ECO:0000313" key="5">
    <source>
        <dbReference type="EMBL" id="ATI43987.1"/>
    </source>
</evidence>
<dbReference type="KEGG" id="cmag:CBW24_17755"/>
<dbReference type="EMBL" id="CP021409">
    <property type="protein sequence ID" value="ATI43987.1"/>
    <property type="molecule type" value="Genomic_DNA"/>
</dbReference>
<evidence type="ECO:0000313" key="6">
    <source>
        <dbReference type="Proteomes" id="UP000219050"/>
    </source>
</evidence>
<dbReference type="SUPFAM" id="SSF51905">
    <property type="entry name" value="FAD/NAD(P)-binding domain"/>
    <property type="match status" value="1"/>
</dbReference>
<feature type="domain" description="FAD-binding" evidence="4">
    <location>
        <begin position="5"/>
        <end position="356"/>
    </location>
</feature>
<accession>A0A291M568</accession>
<keyword evidence="6" id="KW-1185">Reference proteome</keyword>
<dbReference type="AlphaFoldDB" id="A0A291M568"/>
<keyword evidence="5" id="KW-0614">Plasmid</keyword>
<dbReference type="Gene3D" id="3.40.30.120">
    <property type="match status" value="1"/>
</dbReference>
<dbReference type="InterPro" id="IPR002938">
    <property type="entry name" value="FAD-bd"/>
</dbReference>
<dbReference type="NCBIfam" id="NF004780">
    <property type="entry name" value="PRK06126.1"/>
    <property type="match status" value="1"/>
</dbReference>